<reference evidence="1" key="2">
    <citation type="submission" date="2020-06" db="EMBL/GenBank/DDBJ databases">
        <title>Helianthus annuus Genome sequencing and assembly Release 2.</title>
        <authorList>
            <person name="Gouzy J."/>
            <person name="Langlade N."/>
            <person name="Munos S."/>
        </authorList>
    </citation>
    <scope>NUCLEOTIDE SEQUENCE</scope>
    <source>
        <tissue evidence="1">Leaves</tissue>
    </source>
</reference>
<dbReference type="Proteomes" id="UP000215914">
    <property type="component" value="Unassembled WGS sequence"/>
</dbReference>
<proteinExistence type="predicted"/>
<keyword evidence="2" id="KW-1185">Reference proteome</keyword>
<sequence>MQDSNMSDTNFFTNEMNINLDVFRSLMLHRIVGQINGGDIIAIDDRRPS</sequence>
<gene>
    <name evidence="1" type="ORF">HanXRQr2_Chr11g0490381</name>
</gene>
<name>A0A9K3N026_HELAN</name>
<organism evidence="1 2">
    <name type="scientific">Helianthus annuus</name>
    <name type="common">Common sunflower</name>
    <dbReference type="NCBI Taxonomy" id="4232"/>
    <lineage>
        <taxon>Eukaryota</taxon>
        <taxon>Viridiplantae</taxon>
        <taxon>Streptophyta</taxon>
        <taxon>Embryophyta</taxon>
        <taxon>Tracheophyta</taxon>
        <taxon>Spermatophyta</taxon>
        <taxon>Magnoliopsida</taxon>
        <taxon>eudicotyledons</taxon>
        <taxon>Gunneridae</taxon>
        <taxon>Pentapetalae</taxon>
        <taxon>asterids</taxon>
        <taxon>campanulids</taxon>
        <taxon>Asterales</taxon>
        <taxon>Asteraceae</taxon>
        <taxon>Asteroideae</taxon>
        <taxon>Heliantheae alliance</taxon>
        <taxon>Heliantheae</taxon>
        <taxon>Helianthus</taxon>
    </lineage>
</organism>
<accession>A0A9K3N026</accession>
<evidence type="ECO:0000313" key="2">
    <source>
        <dbReference type="Proteomes" id="UP000215914"/>
    </source>
</evidence>
<comment type="caution">
    <text evidence="1">The sequence shown here is derived from an EMBL/GenBank/DDBJ whole genome shotgun (WGS) entry which is preliminary data.</text>
</comment>
<evidence type="ECO:0000313" key="1">
    <source>
        <dbReference type="EMBL" id="KAF5782000.1"/>
    </source>
</evidence>
<dbReference type="AlphaFoldDB" id="A0A9K3N026"/>
<reference evidence="1" key="1">
    <citation type="journal article" date="2017" name="Nature">
        <title>The sunflower genome provides insights into oil metabolism, flowering and Asterid evolution.</title>
        <authorList>
            <person name="Badouin H."/>
            <person name="Gouzy J."/>
            <person name="Grassa C.J."/>
            <person name="Murat F."/>
            <person name="Staton S.E."/>
            <person name="Cottret L."/>
            <person name="Lelandais-Briere C."/>
            <person name="Owens G.L."/>
            <person name="Carrere S."/>
            <person name="Mayjonade B."/>
            <person name="Legrand L."/>
            <person name="Gill N."/>
            <person name="Kane N.C."/>
            <person name="Bowers J.E."/>
            <person name="Hubner S."/>
            <person name="Bellec A."/>
            <person name="Berard A."/>
            <person name="Berges H."/>
            <person name="Blanchet N."/>
            <person name="Boniface M.C."/>
            <person name="Brunel D."/>
            <person name="Catrice O."/>
            <person name="Chaidir N."/>
            <person name="Claudel C."/>
            <person name="Donnadieu C."/>
            <person name="Faraut T."/>
            <person name="Fievet G."/>
            <person name="Helmstetter N."/>
            <person name="King M."/>
            <person name="Knapp S.J."/>
            <person name="Lai Z."/>
            <person name="Le Paslier M.C."/>
            <person name="Lippi Y."/>
            <person name="Lorenzon L."/>
            <person name="Mandel J.R."/>
            <person name="Marage G."/>
            <person name="Marchand G."/>
            <person name="Marquand E."/>
            <person name="Bret-Mestries E."/>
            <person name="Morien E."/>
            <person name="Nambeesan S."/>
            <person name="Nguyen T."/>
            <person name="Pegot-Espagnet P."/>
            <person name="Pouilly N."/>
            <person name="Raftis F."/>
            <person name="Sallet E."/>
            <person name="Schiex T."/>
            <person name="Thomas J."/>
            <person name="Vandecasteele C."/>
            <person name="Vares D."/>
            <person name="Vear F."/>
            <person name="Vautrin S."/>
            <person name="Crespi M."/>
            <person name="Mangin B."/>
            <person name="Burke J.M."/>
            <person name="Salse J."/>
            <person name="Munos S."/>
            <person name="Vincourt P."/>
            <person name="Rieseberg L.H."/>
            <person name="Langlade N.B."/>
        </authorList>
    </citation>
    <scope>NUCLEOTIDE SEQUENCE</scope>
    <source>
        <tissue evidence="1">Leaves</tissue>
    </source>
</reference>
<dbReference type="Gramene" id="mRNA:HanXRQr2_Chr11g0490381">
    <property type="protein sequence ID" value="CDS:HanXRQr2_Chr11g0490381.1"/>
    <property type="gene ID" value="HanXRQr2_Chr11g0490381"/>
</dbReference>
<protein>
    <submittedName>
        <fullName evidence="1">Uncharacterized protein</fullName>
    </submittedName>
</protein>
<dbReference type="EMBL" id="MNCJ02000326">
    <property type="protein sequence ID" value="KAF5782000.1"/>
    <property type="molecule type" value="Genomic_DNA"/>
</dbReference>